<evidence type="ECO:0000313" key="3">
    <source>
        <dbReference type="Proteomes" id="UP000244722"/>
    </source>
</evidence>
<name>A0A2T6ZAS2_TUBBO</name>
<reference evidence="2 3" key="1">
    <citation type="submission" date="2017-04" db="EMBL/GenBank/DDBJ databases">
        <title>Draft genome sequence of Tuber borchii Vittad., a whitish edible truffle.</title>
        <authorList>
            <consortium name="DOE Joint Genome Institute"/>
            <person name="Murat C."/>
            <person name="Kuo A."/>
            <person name="Barry K.W."/>
            <person name="Clum A."/>
            <person name="Dockter R.B."/>
            <person name="Fauchery L."/>
            <person name="Iotti M."/>
            <person name="Kohler A."/>
            <person name="Labutti K."/>
            <person name="Lindquist E.A."/>
            <person name="Lipzen A."/>
            <person name="Ohm R.A."/>
            <person name="Wang M."/>
            <person name="Grigoriev I.V."/>
            <person name="Zambonelli A."/>
            <person name="Martin F.M."/>
        </authorList>
    </citation>
    <scope>NUCLEOTIDE SEQUENCE [LARGE SCALE GENOMIC DNA]</scope>
    <source>
        <strain evidence="2 3">Tbo3840</strain>
    </source>
</reference>
<dbReference type="Proteomes" id="UP000244722">
    <property type="component" value="Unassembled WGS sequence"/>
</dbReference>
<proteinExistence type="predicted"/>
<sequence>MRDCYVTACWDNHSILPLWLPRSSQDPGTLQALIDTWFPTIKDKLTVIFEYIDTDIKSSALLVHDTAFNNTLTDHNVDASLTLSEDSTSRNRAFSSSPLSVKSIPAQSLEGRQGFKYSIEINTENFEADTIRSLSESSLISVTELISQVRKCQQLISDPDQCPTMRDEPVSPLDHISETSLSSIPSTPSLPQPQLISLTSLPPQQTQLSAVSRLQRSPSPQSQDPAQGSLPGISFLPLVAILNNFVSNNRTDSFPNLPLIWASTAS</sequence>
<evidence type="ECO:0000256" key="1">
    <source>
        <dbReference type="SAM" id="MobiDB-lite"/>
    </source>
</evidence>
<dbReference type="AlphaFoldDB" id="A0A2T6ZAS2"/>
<organism evidence="2 3">
    <name type="scientific">Tuber borchii</name>
    <name type="common">White truffle</name>
    <dbReference type="NCBI Taxonomy" id="42251"/>
    <lineage>
        <taxon>Eukaryota</taxon>
        <taxon>Fungi</taxon>
        <taxon>Dikarya</taxon>
        <taxon>Ascomycota</taxon>
        <taxon>Pezizomycotina</taxon>
        <taxon>Pezizomycetes</taxon>
        <taxon>Pezizales</taxon>
        <taxon>Tuberaceae</taxon>
        <taxon>Tuber</taxon>
    </lineage>
</organism>
<dbReference type="EMBL" id="NESQ01000499">
    <property type="protein sequence ID" value="PUU72588.1"/>
    <property type="molecule type" value="Genomic_DNA"/>
</dbReference>
<feature type="compositionally biased region" description="Low complexity" evidence="1">
    <location>
        <begin position="178"/>
        <end position="204"/>
    </location>
</feature>
<gene>
    <name evidence="2" type="ORF">B9Z19DRAFT_1069642</name>
</gene>
<evidence type="ECO:0000313" key="2">
    <source>
        <dbReference type="EMBL" id="PUU72588.1"/>
    </source>
</evidence>
<protein>
    <submittedName>
        <fullName evidence="2">Uncharacterized protein</fullName>
    </submittedName>
</protein>
<keyword evidence="3" id="KW-1185">Reference proteome</keyword>
<feature type="compositionally biased region" description="Polar residues" evidence="1">
    <location>
        <begin position="205"/>
        <end position="214"/>
    </location>
</feature>
<accession>A0A2T6ZAS2</accession>
<feature type="compositionally biased region" description="Low complexity" evidence="1">
    <location>
        <begin position="215"/>
        <end position="228"/>
    </location>
</feature>
<comment type="caution">
    <text evidence="2">The sequence shown here is derived from an EMBL/GenBank/DDBJ whole genome shotgun (WGS) entry which is preliminary data.</text>
</comment>
<feature type="region of interest" description="Disordered" evidence="1">
    <location>
        <begin position="158"/>
        <end position="228"/>
    </location>
</feature>